<sequence>MSPYFHLIGGNHLASRHFITWPGTIAPRLPHVLDATPEEIIAPAAPHLWGDTETKAVLLLATIVKLRTFDEEVLQDVFSLLSRIEEICSDGGNAAAKRASTRPTAVDGEQDPD</sequence>
<protein>
    <submittedName>
        <fullName evidence="2">Uncharacterized protein</fullName>
    </submittedName>
</protein>
<organism evidence="2 3">
    <name type="scientific">Rhizobium giardinii</name>
    <dbReference type="NCBI Taxonomy" id="56731"/>
    <lineage>
        <taxon>Bacteria</taxon>
        <taxon>Pseudomonadati</taxon>
        <taxon>Pseudomonadota</taxon>
        <taxon>Alphaproteobacteria</taxon>
        <taxon>Hyphomicrobiales</taxon>
        <taxon>Rhizobiaceae</taxon>
        <taxon>Rhizobium/Agrobacterium group</taxon>
        <taxon>Rhizobium</taxon>
    </lineage>
</organism>
<keyword evidence="3" id="KW-1185">Reference proteome</keyword>
<reference evidence="2 3" key="1">
    <citation type="submission" date="2020-08" db="EMBL/GenBank/DDBJ databases">
        <title>Genomic Encyclopedia of Type Strains, Phase IV (KMG-V): Genome sequencing to study the core and pangenomes of soil and plant-associated prokaryotes.</title>
        <authorList>
            <person name="Whitman W."/>
        </authorList>
    </citation>
    <scope>NUCLEOTIDE SEQUENCE [LARGE SCALE GENOMIC DNA]</scope>
    <source>
        <strain evidence="2 3">SEMIA 4084</strain>
    </source>
</reference>
<evidence type="ECO:0000313" key="2">
    <source>
        <dbReference type="EMBL" id="MBB5536458.1"/>
    </source>
</evidence>
<evidence type="ECO:0000256" key="1">
    <source>
        <dbReference type="SAM" id="MobiDB-lite"/>
    </source>
</evidence>
<dbReference type="AlphaFoldDB" id="A0A7W8UBW9"/>
<comment type="caution">
    <text evidence="2">The sequence shown here is derived from an EMBL/GenBank/DDBJ whole genome shotgun (WGS) entry which is preliminary data.</text>
</comment>
<proteinExistence type="predicted"/>
<gene>
    <name evidence="2" type="ORF">GGD55_003165</name>
</gene>
<accession>A0A7W8UBW9</accession>
<dbReference type="Proteomes" id="UP000585507">
    <property type="component" value="Unassembled WGS sequence"/>
</dbReference>
<name>A0A7W8UBW9_9HYPH</name>
<feature type="region of interest" description="Disordered" evidence="1">
    <location>
        <begin position="92"/>
        <end position="113"/>
    </location>
</feature>
<dbReference type="RefSeq" id="WP_234913105.1">
    <property type="nucleotide sequence ID" value="NZ_JACHBK010000006.1"/>
</dbReference>
<dbReference type="EMBL" id="JACHBK010000006">
    <property type="protein sequence ID" value="MBB5536458.1"/>
    <property type="molecule type" value="Genomic_DNA"/>
</dbReference>
<evidence type="ECO:0000313" key="3">
    <source>
        <dbReference type="Proteomes" id="UP000585507"/>
    </source>
</evidence>